<dbReference type="AlphaFoldDB" id="A0A8T4GVF8"/>
<evidence type="ECO:0000313" key="3">
    <source>
        <dbReference type="Proteomes" id="UP000823736"/>
    </source>
</evidence>
<dbReference type="RefSeq" id="WP_209490179.1">
    <property type="nucleotide sequence ID" value="NZ_JAGGLC010000001.1"/>
</dbReference>
<protein>
    <submittedName>
        <fullName evidence="2">PAS domain-containing protein</fullName>
    </submittedName>
</protein>
<name>A0A8T4GVF8_9EURY</name>
<dbReference type="OrthoDB" id="261201at2157"/>
<dbReference type="InterPro" id="IPR046147">
    <property type="entry name" value="DUF6149"/>
</dbReference>
<sequence length="198" mass="22276">MRLFQTWRNYAAQVLLERDIPLITGWVRSWLVDLHVDFFAESSERDGDARRPLLGALFDAAIDVYLAALREGYPEAQAREITHIQGSWTFINHGWGELLEFPPEEATAYYERYEDFFDRHDCSPEDPLGEFAPAGGLRDAPETPERLNGDYPFAEPGLEDGVYVVDEKIEVRLQCGGPGEQEGPVVDAEGVETAPADD</sequence>
<reference evidence="2" key="1">
    <citation type="submission" date="2021-03" db="EMBL/GenBank/DDBJ databases">
        <title>Genomic Encyclopedia of Type Strains, Phase IV (KMG-IV): sequencing the most valuable type-strain genomes for metagenomic binning, comparative biology and taxonomic classification.</title>
        <authorList>
            <person name="Goeker M."/>
        </authorList>
    </citation>
    <scope>NUCLEOTIDE SEQUENCE</scope>
    <source>
        <strain evidence="2">DSM 26232</strain>
    </source>
</reference>
<keyword evidence="3" id="KW-1185">Reference proteome</keyword>
<dbReference type="Pfam" id="PF19646">
    <property type="entry name" value="DUF6149"/>
    <property type="match status" value="1"/>
</dbReference>
<accession>A0A8T4GVF8</accession>
<gene>
    <name evidence="2" type="ORF">J2753_000526</name>
</gene>
<proteinExistence type="predicted"/>
<comment type="caution">
    <text evidence="2">The sequence shown here is derived from an EMBL/GenBank/DDBJ whole genome shotgun (WGS) entry which is preliminary data.</text>
</comment>
<feature type="region of interest" description="Disordered" evidence="1">
    <location>
        <begin position="175"/>
        <end position="198"/>
    </location>
</feature>
<dbReference type="Proteomes" id="UP000823736">
    <property type="component" value="Unassembled WGS sequence"/>
</dbReference>
<dbReference type="EMBL" id="JAGGLC010000001">
    <property type="protein sequence ID" value="MBP1986053.1"/>
    <property type="molecule type" value="Genomic_DNA"/>
</dbReference>
<evidence type="ECO:0000313" key="2">
    <source>
        <dbReference type="EMBL" id="MBP1986053.1"/>
    </source>
</evidence>
<evidence type="ECO:0000256" key="1">
    <source>
        <dbReference type="SAM" id="MobiDB-lite"/>
    </source>
</evidence>
<organism evidence="2 3">
    <name type="scientific">Halolamina salifodinae</name>
    <dbReference type="NCBI Taxonomy" id="1202767"/>
    <lineage>
        <taxon>Archaea</taxon>
        <taxon>Methanobacteriati</taxon>
        <taxon>Methanobacteriota</taxon>
        <taxon>Stenosarchaea group</taxon>
        <taxon>Halobacteria</taxon>
        <taxon>Halobacteriales</taxon>
        <taxon>Haloferacaceae</taxon>
    </lineage>
</organism>